<evidence type="ECO:0000259" key="4">
    <source>
        <dbReference type="Pfam" id="PF16212"/>
    </source>
</evidence>
<evidence type="ECO:0000256" key="2">
    <source>
        <dbReference type="ARBA" id="ARBA00022723"/>
    </source>
</evidence>
<dbReference type="GO" id="GO:0005524">
    <property type="term" value="F:ATP binding"/>
    <property type="evidence" value="ECO:0007669"/>
    <property type="project" value="InterPro"/>
</dbReference>
<accession>A0A5J4U3G5</accession>
<reference evidence="5 6" key="1">
    <citation type="submission" date="2019-03" db="EMBL/GenBank/DDBJ databases">
        <title>Single cell metagenomics reveals metabolic interactions within the superorganism composed of flagellate Streblomastix strix and complex community of Bacteroidetes bacteria on its surface.</title>
        <authorList>
            <person name="Treitli S.C."/>
            <person name="Kolisko M."/>
            <person name="Husnik F."/>
            <person name="Keeling P."/>
            <person name="Hampl V."/>
        </authorList>
    </citation>
    <scope>NUCLEOTIDE SEQUENCE [LARGE SCALE GENOMIC DNA]</scope>
    <source>
        <strain evidence="5">ST1C</strain>
    </source>
</reference>
<dbReference type="InterPro" id="IPR036412">
    <property type="entry name" value="HAD-like_sf"/>
</dbReference>
<dbReference type="InterPro" id="IPR023214">
    <property type="entry name" value="HAD_sf"/>
</dbReference>
<dbReference type="GO" id="GO:0005886">
    <property type="term" value="C:plasma membrane"/>
    <property type="evidence" value="ECO:0007669"/>
    <property type="project" value="TreeGrafter"/>
</dbReference>
<dbReference type="GO" id="GO:0016887">
    <property type="term" value="F:ATP hydrolysis activity"/>
    <property type="evidence" value="ECO:0007669"/>
    <property type="project" value="InterPro"/>
</dbReference>
<dbReference type="GO" id="GO:0046872">
    <property type="term" value="F:metal ion binding"/>
    <property type="evidence" value="ECO:0007669"/>
    <property type="project" value="UniProtKB-KW"/>
</dbReference>
<dbReference type="InterPro" id="IPR001757">
    <property type="entry name" value="P_typ_ATPase"/>
</dbReference>
<feature type="non-terminal residue" evidence="5">
    <location>
        <position position="1"/>
    </location>
</feature>
<dbReference type="OrthoDB" id="377733at2759"/>
<feature type="domain" description="P-type ATPase C-terminal" evidence="4">
    <location>
        <begin position="229"/>
        <end position="264"/>
    </location>
</feature>
<evidence type="ECO:0000256" key="3">
    <source>
        <dbReference type="ARBA" id="ARBA00022842"/>
    </source>
</evidence>
<keyword evidence="3" id="KW-0460">Magnesium</keyword>
<sequence length="269" mass="30256">IKYVDFETFQQWNTIHYEKAQASVDRREERVNQACDIIETDLTPLGTTGISDKLQDQATETITDLRKAGIRFWMLTGDQWDTAIQVAQTCSLLSPNKIIIKGNDPVHILNCFRSIRFNKQQQNIENTEQENLVGQPLCLPRPLTVLISGSTFSTAIDSPLVKDDLKNLLTYADTVICSRTAPAQKMKIVNFAKKPVVLSIGDGGNDVPMIQSAHIGVGIEGKEGKQASMAADFVIVKFSHLKRLLLWHGHHSLRRISLVILFSIQRYRQ</sequence>
<dbReference type="Gene3D" id="3.40.50.1000">
    <property type="entry name" value="HAD superfamily/HAD-like"/>
    <property type="match status" value="1"/>
</dbReference>
<protein>
    <submittedName>
        <fullName evidence="5">Putative P-type ATPase</fullName>
    </submittedName>
</protein>
<name>A0A5J4U3G5_9EUKA</name>
<dbReference type="EMBL" id="SNRW01021604">
    <property type="protein sequence ID" value="KAA6364482.1"/>
    <property type="molecule type" value="Genomic_DNA"/>
</dbReference>
<dbReference type="NCBIfam" id="TIGR01494">
    <property type="entry name" value="ATPase_P-type"/>
    <property type="match status" value="1"/>
</dbReference>
<evidence type="ECO:0000313" key="6">
    <source>
        <dbReference type="Proteomes" id="UP000324800"/>
    </source>
</evidence>
<evidence type="ECO:0000313" key="5">
    <source>
        <dbReference type="EMBL" id="KAA6364482.1"/>
    </source>
</evidence>
<gene>
    <name evidence="5" type="ORF">EZS28_039991</name>
</gene>
<dbReference type="GO" id="GO:0140326">
    <property type="term" value="F:ATPase-coupled intramembrane lipid transporter activity"/>
    <property type="evidence" value="ECO:0007669"/>
    <property type="project" value="TreeGrafter"/>
</dbReference>
<comment type="subcellular location">
    <subcellularLocation>
        <location evidence="1">Membrane</location>
        <topology evidence="1">Multi-pass membrane protein</topology>
    </subcellularLocation>
</comment>
<dbReference type="PANTHER" id="PTHR24092">
    <property type="entry name" value="PROBABLE PHOSPHOLIPID-TRANSPORTING ATPASE"/>
    <property type="match status" value="1"/>
</dbReference>
<dbReference type="Proteomes" id="UP000324800">
    <property type="component" value="Unassembled WGS sequence"/>
</dbReference>
<dbReference type="AlphaFoldDB" id="A0A5J4U3G5"/>
<dbReference type="GO" id="GO:0045332">
    <property type="term" value="P:phospholipid translocation"/>
    <property type="evidence" value="ECO:0007669"/>
    <property type="project" value="TreeGrafter"/>
</dbReference>
<keyword evidence="2" id="KW-0479">Metal-binding</keyword>
<comment type="caution">
    <text evidence="5">The sequence shown here is derived from an EMBL/GenBank/DDBJ whole genome shotgun (WGS) entry which is preliminary data.</text>
</comment>
<organism evidence="5 6">
    <name type="scientific">Streblomastix strix</name>
    <dbReference type="NCBI Taxonomy" id="222440"/>
    <lineage>
        <taxon>Eukaryota</taxon>
        <taxon>Metamonada</taxon>
        <taxon>Preaxostyla</taxon>
        <taxon>Oxymonadida</taxon>
        <taxon>Streblomastigidae</taxon>
        <taxon>Streblomastix</taxon>
    </lineage>
</organism>
<evidence type="ECO:0000256" key="1">
    <source>
        <dbReference type="ARBA" id="ARBA00004141"/>
    </source>
</evidence>
<dbReference type="SUPFAM" id="SSF56784">
    <property type="entry name" value="HAD-like"/>
    <property type="match status" value="1"/>
</dbReference>
<proteinExistence type="predicted"/>
<dbReference type="Pfam" id="PF16212">
    <property type="entry name" value="PhoLip_ATPase_C"/>
    <property type="match status" value="1"/>
</dbReference>
<dbReference type="InterPro" id="IPR032630">
    <property type="entry name" value="P_typ_ATPase_c"/>
</dbReference>